<keyword evidence="10 13" id="KW-1133">Transmembrane helix</keyword>
<feature type="transmembrane region" description="Helical" evidence="13">
    <location>
        <begin position="12"/>
        <end position="30"/>
    </location>
</feature>
<evidence type="ECO:0000256" key="6">
    <source>
        <dbReference type="ARBA" id="ARBA00022692"/>
    </source>
</evidence>
<accession>A0ABS5NVP6</accession>
<evidence type="ECO:0000256" key="9">
    <source>
        <dbReference type="ARBA" id="ARBA00022840"/>
    </source>
</evidence>
<dbReference type="PANTHER" id="PTHR45453:SF2">
    <property type="entry name" value="HISTIDINE KINASE"/>
    <property type="match status" value="1"/>
</dbReference>
<proteinExistence type="predicted"/>
<dbReference type="InterPro" id="IPR050351">
    <property type="entry name" value="BphY/WalK/GraS-like"/>
</dbReference>
<evidence type="ECO:0000256" key="10">
    <source>
        <dbReference type="ARBA" id="ARBA00022989"/>
    </source>
</evidence>
<dbReference type="GO" id="GO:0016301">
    <property type="term" value="F:kinase activity"/>
    <property type="evidence" value="ECO:0007669"/>
    <property type="project" value="UniProtKB-KW"/>
</dbReference>
<evidence type="ECO:0000256" key="11">
    <source>
        <dbReference type="ARBA" id="ARBA00023012"/>
    </source>
</evidence>
<evidence type="ECO:0000256" key="5">
    <source>
        <dbReference type="ARBA" id="ARBA00022679"/>
    </source>
</evidence>
<dbReference type="Gene3D" id="3.30.565.10">
    <property type="entry name" value="Histidine kinase-like ATPase, C-terminal domain"/>
    <property type="match status" value="1"/>
</dbReference>
<keyword evidence="16" id="KW-1185">Reference proteome</keyword>
<organism evidence="15 16">
    <name type="scientific">Cytobacillus citreus</name>
    <dbReference type="NCBI Taxonomy" id="2833586"/>
    <lineage>
        <taxon>Bacteria</taxon>
        <taxon>Bacillati</taxon>
        <taxon>Bacillota</taxon>
        <taxon>Bacilli</taxon>
        <taxon>Bacillales</taxon>
        <taxon>Bacillaceae</taxon>
        <taxon>Cytobacillus</taxon>
    </lineage>
</organism>
<dbReference type="SMART" id="SM00387">
    <property type="entry name" value="HATPase_c"/>
    <property type="match status" value="1"/>
</dbReference>
<keyword evidence="8 15" id="KW-0418">Kinase</keyword>
<dbReference type="PROSITE" id="PS50109">
    <property type="entry name" value="HIS_KIN"/>
    <property type="match status" value="1"/>
</dbReference>
<dbReference type="Pfam" id="PF02518">
    <property type="entry name" value="HATPase_c"/>
    <property type="match status" value="1"/>
</dbReference>
<keyword evidence="6 13" id="KW-0812">Transmembrane</keyword>
<keyword evidence="9" id="KW-0067">ATP-binding</keyword>
<evidence type="ECO:0000313" key="16">
    <source>
        <dbReference type="Proteomes" id="UP000681027"/>
    </source>
</evidence>
<dbReference type="InterPro" id="IPR036890">
    <property type="entry name" value="HATPase_C_sf"/>
</dbReference>
<keyword evidence="12 13" id="KW-0472">Membrane</keyword>
<evidence type="ECO:0000256" key="8">
    <source>
        <dbReference type="ARBA" id="ARBA00022777"/>
    </source>
</evidence>
<evidence type="ECO:0000256" key="2">
    <source>
        <dbReference type="ARBA" id="ARBA00004651"/>
    </source>
</evidence>
<evidence type="ECO:0000256" key="3">
    <source>
        <dbReference type="ARBA" id="ARBA00012438"/>
    </source>
</evidence>
<dbReference type="InterPro" id="IPR004358">
    <property type="entry name" value="Sig_transdc_His_kin-like_C"/>
</dbReference>
<evidence type="ECO:0000256" key="4">
    <source>
        <dbReference type="ARBA" id="ARBA00022475"/>
    </source>
</evidence>
<gene>
    <name evidence="15" type="ORF">KHA94_17215</name>
</gene>
<dbReference type="InterPro" id="IPR003594">
    <property type="entry name" value="HATPase_dom"/>
</dbReference>
<dbReference type="SUPFAM" id="SSF55874">
    <property type="entry name" value="ATPase domain of HSP90 chaperone/DNA topoisomerase II/histidine kinase"/>
    <property type="match status" value="1"/>
</dbReference>
<evidence type="ECO:0000256" key="13">
    <source>
        <dbReference type="SAM" id="Phobius"/>
    </source>
</evidence>
<evidence type="ECO:0000256" key="12">
    <source>
        <dbReference type="ARBA" id="ARBA00023136"/>
    </source>
</evidence>
<name>A0ABS5NVP6_9BACI</name>
<keyword evidence="5" id="KW-0808">Transferase</keyword>
<comment type="caution">
    <text evidence="15">The sequence shown here is derived from an EMBL/GenBank/DDBJ whole genome shotgun (WGS) entry which is preliminary data.</text>
</comment>
<evidence type="ECO:0000313" key="15">
    <source>
        <dbReference type="EMBL" id="MBS4191910.1"/>
    </source>
</evidence>
<dbReference type="PANTHER" id="PTHR45453">
    <property type="entry name" value="PHOSPHATE REGULON SENSOR PROTEIN PHOR"/>
    <property type="match status" value="1"/>
</dbReference>
<sequence length="333" mass="39172">MTFLGYLKSQKWLILMYVVLMSFFTLVTLIDPIMQIHISSLLYIEGIAVIIFALYCGFDYYRKKSFFNKLKRISELEEYIPFSDSMIDRENMYVQLMKIQQEKHIKKLEIVELERKEWQEYMTSWFHEIKTPIAVSRMIYETGGSLESLVEEMDKIEHFIEQALYFSRISDFHKDYFIQEIDLERIVKEAVKMHTKTFIAKRISINLDVQKFEVLTDKKGILFILNQLLSNSLKYTESKGSISICIDCDKRILRIRDSGIGIAKEDLPRVFEKGFTGKNGRQHYSSTGMGLYLAKKTAEKLGHTLTLTSEKDTFTEAIISFPNTEDRLYMMEQ</sequence>
<feature type="domain" description="Histidine kinase" evidence="14">
    <location>
        <begin position="124"/>
        <end position="325"/>
    </location>
</feature>
<dbReference type="Proteomes" id="UP000681027">
    <property type="component" value="Unassembled WGS sequence"/>
</dbReference>
<dbReference type="InterPro" id="IPR005467">
    <property type="entry name" value="His_kinase_dom"/>
</dbReference>
<evidence type="ECO:0000256" key="7">
    <source>
        <dbReference type="ARBA" id="ARBA00022741"/>
    </source>
</evidence>
<dbReference type="PRINTS" id="PR00344">
    <property type="entry name" value="BCTRLSENSOR"/>
</dbReference>
<keyword evidence="7" id="KW-0547">Nucleotide-binding</keyword>
<keyword evidence="4" id="KW-1003">Cell membrane</keyword>
<evidence type="ECO:0000259" key="14">
    <source>
        <dbReference type="PROSITE" id="PS50109"/>
    </source>
</evidence>
<protein>
    <recommendedName>
        <fullName evidence="3">histidine kinase</fullName>
        <ecNumber evidence="3">2.7.13.3</ecNumber>
    </recommendedName>
</protein>
<dbReference type="RefSeq" id="WP_213103376.1">
    <property type="nucleotide sequence ID" value="NZ_JAGYPM010000004.1"/>
</dbReference>
<reference evidence="15 16" key="1">
    <citation type="submission" date="2021-05" db="EMBL/GenBank/DDBJ databases">
        <title>Novel Bacillus species.</title>
        <authorList>
            <person name="Liu G."/>
        </authorList>
    </citation>
    <scope>NUCLEOTIDE SEQUENCE [LARGE SCALE GENOMIC DNA]</scope>
    <source>
        <strain evidence="15 16">FJAT-49705</strain>
    </source>
</reference>
<comment type="catalytic activity">
    <reaction evidence="1">
        <text>ATP + protein L-histidine = ADP + protein N-phospho-L-histidine.</text>
        <dbReference type="EC" id="2.7.13.3"/>
    </reaction>
</comment>
<comment type="subcellular location">
    <subcellularLocation>
        <location evidence="2">Cell membrane</location>
        <topology evidence="2">Multi-pass membrane protein</topology>
    </subcellularLocation>
</comment>
<feature type="transmembrane region" description="Helical" evidence="13">
    <location>
        <begin position="42"/>
        <end position="61"/>
    </location>
</feature>
<keyword evidence="11" id="KW-0902">Two-component regulatory system</keyword>
<evidence type="ECO:0000256" key="1">
    <source>
        <dbReference type="ARBA" id="ARBA00000085"/>
    </source>
</evidence>
<dbReference type="EC" id="2.7.13.3" evidence="3"/>
<dbReference type="EMBL" id="JAGYPM010000004">
    <property type="protein sequence ID" value="MBS4191910.1"/>
    <property type="molecule type" value="Genomic_DNA"/>
</dbReference>